<evidence type="ECO:0000256" key="1">
    <source>
        <dbReference type="ARBA" id="ARBA00023015"/>
    </source>
</evidence>
<dbReference type="InterPro" id="IPR014757">
    <property type="entry name" value="Tscrpt_reg_IclR_C"/>
</dbReference>
<dbReference type="Gene3D" id="3.30.450.40">
    <property type="match status" value="1"/>
</dbReference>
<evidence type="ECO:0000256" key="3">
    <source>
        <dbReference type="ARBA" id="ARBA00023163"/>
    </source>
</evidence>
<dbReference type="AlphaFoldDB" id="A0AB39VNW5"/>
<accession>A0AB39VNW5</accession>
<protein>
    <recommendedName>
        <fullName evidence="4">HTH-type transcriptional repressor AllR</fullName>
    </recommendedName>
    <alternativeName>
        <fullName evidence="5">Negative regulator of allantoin and glyoxylate utilization operons</fullName>
    </alternativeName>
</protein>
<dbReference type="EMBL" id="CP165628">
    <property type="protein sequence ID" value="XDU71271.1"/>
    <property type="molecule type" value="Genomic_DNA"/>
</dbReference>
<dbReference type="Pfam" id="PF01614">
    <property type="entry name" value="IclR_C"/>
    <property type="match status" value="1"/>
</dbReference>
<proteinExistence type="predicted"/>
<gene>
    <name evidence="8" type="ORF">AB3G37_17170</name>
</gene>
<dbReference type="RefSeq" id="WP_369788586.1">
    <property type="nucleotide sequence ID" value="NZ_CP165628.1"/>
</dbReference>
<evidence type="ECO:0000259" key="6">
    <source>
        <dbReference type="PROSITE" id="PS51077"/>
    </source>
</evidence>
<dbReference type="SUPFAM" id="SSF55781">
    <property type="entry name" value="GAF domain-like"/>
    <property type="match status" value="1"/>
</dbReference>
<dbReference type="InterPro" id="IPR050707">
    <property type="entry name" value="HTH_MetabolicPath_Reg"/>
</dbReference>
<dbReference type="InterPro" id="IPR005471">
    <property type="entry name" value="Tscrpt_reg_IclR_N"/>
</dbReference>
<evidence type="ECO:0000259" key="7">
    <source>
        <dbReference type="PROSITE" id="PS51078"/>
    </source>
</evidence>
<dbReference type="PROSITE" id="PS51078">
    <property type="entry name" value="ICLR_ED"/>
    <property type="match status" value="1"/>
</dbReference>
<feature type="domain" description="IclR-ED" evidence="7">
    <location>
        <begin position="74"/>
        <end position="257"/>
    </location>
</feature>
<sequence>MSESAVKNGVQLLDRAVLLLDLVASAGSDGATLKTLCELSGLNKVTCHRILNSLVDHGFLNKMHGGKHYRLGTKLLILGVKAANGPGLRHHFQPALERIRQQTGETVMLMARDKDDSVCIDRFDGDFQMQTLTGSIGGFVPLGVGPGSLAILSFLSLEEREQIIARNLPRMTGYPMLTPERIERWIAETTEQGFAIDSGELIPGIAGIAVPVTVSGTGTVASLGLTLLSPRLTPELIAQHVALLREEVAKIEPMLNPLDKRLSSPERVSTR</sequence>
<organism evidence="8">
    <name type="scientific">Rouxiella sp. WC2420</name>
    <dbReference type="NCBI Taxonomy" id="3234145"/>
    <lineage>
        <taxon>Bacteria</taxon>
        <taxon>Pseudomonadati</taxon>
        <taxon>Pseudomonadota</taxon>
        <taxon>Gammaproteobacteria</taxon>
        <taxon>Enterobacterales</taxon>
        <taxon>Yersiniaceae</taxon>
        <taxon>Rouxiella</taxon>
    </lineage>
</organism>
<dbReference type="PANTHER" id="PTHR30136:SF24">
    <property type="entry name" value="HTH-TYPE TRANSCRIPTIONAL REPRESSOR ALLR"/>
    <property type="match status" value="1"/>
</dbReference>
<keyword evidence="3" id="KW-0804">Transcription</keyword>
<keyword evidence="2" id="KW-0238">DNA-binding</keyword>
<dbReference type="Pfam" id="PF09339">
    <property type="entry name" value="HTH_IclR"/>
    <property type="match status" value="1"/>
</dbReference>
<keyword evidence="1" id="KW-0805">Transcription regulation</keyword>
<dbReference type="InterPro" id="IPR036388">
    <property type="entry name" value="WH-like_DNA-bd_sf"/>
</dbReference>
<feature type="domain" description="HTH iclR-type" evidence="6">
    <location>
        <begin position="10"/>
        <end position="73"/>
    </location>
</feature>
<dbReference type="PANTHER" id="PTHR30136">
    <property type="entry name" value="HELIX-TURN-HELIX TRANSCRIPTIONAL REGULATOR, ICLR FAMILY"/>
    <property type="match status" value="1"/>
</dbReference>
<dbReference type="SMART" id="SM00346">
    <property type="entry name" value="HTH_ICLR"/>
    <property type="match status" value="1"/>
</dbReference>
<dbReference type="GO" id="GO:0003700">
    <property type="term" value="F:DNA-binding transcription factor activity"/>
    <property type="evidence" value="ECO:0007669"/>
    <property type="project" value="TreeGrafter"/>
</dbReference>
<evidence type="ECO:0000256" key="2">
    <source>
        <dbReference type="ARBA" id="ARBA00023125"/>
    </source>
</evidence>
<evidence type="ECO:0000256" key="4">
    <source>
        <dbReference type="ARBA" id="ARBA00040379"/>
    </source>
</evidence>
<dbReference type="Gene3D" id="1.10.10.10">
    <property type="entry name" value="Winged helix-like DNA-binding domain superfamily/Winged helix DNA-binding domain"/>
    <property type="match status" value="1"/>
</dbReference>
<dbReference type="InterPro" id="IPR029016">
    <property type="entry name" value="GAF-like_dom_sf"/>
</dbReference>
<dbReference type="InterPro" id="IPR036390">
    <property type="entry name" value="WH_DNA-bd_sf"/>
</dbReference>
<dbReference type="GO" id="GO:0045892">
    <property type="term" value="P:negative regulation of DNA-templated transcription"/>
    <property type="evidence" value="ECO:0007669"/>
    <property type="project" value="TreeGrafter"/>
</dbReference>
<evidence type="ECO:0000256" key="5">
    <source>
        <dbReference type="ARBA" id="ARBA00042627"/>
    </source>
</evidence>
<dbReference type="SUPFAM" id="SSF46785">
    <property type="entry name" value="Winged helix' DNA-binding domain"/>
    <property type="match status" value="1"/>
</dbReference>
<dbReference type="GO" id="GO:0003677">
    <property type="term" value="F:DNA binding"/>
    <property type="evidence" value="ECO:0007669"/>
    <property type="project" value="UniProtKB-KW"/>
</dbReference>
<reference evidence="8" key="1">
    <citation type="submission" date="2024-07" db="EMBL/GenBank/DDBJ databases">
        <authorList>
            <person name="Biller S.J."/>
        </authorList>
    </citation>
    <scope>NUCLEOTIDE SEQUENCE</scope>
    <source>
        <strain evidence="8">WC2420</strain>
    </source>
</reference>
<name>A0AB39VNW5_9GAMM</name>
<evidence type="ECO:0000313" key="8">
    <source>
        <dbReference type="EMBL" id="XDU71271.1"/>
    </source>
</evidence>
<dbReference type="PROSITE" id="PS51077">
    <property type="entry name" value="HTH_ICLR"/>
    <property type="match status" value="1"/>
</dbReference>